<accession>A0AC61S6B4</accession>
<sequence length="652" mass="72449">MIIKQPLNLKTTEMCKFLCPKILLLILLAGACAVNASASLNLYFNIGSGNQIGITLANDDEYTIVTSGADPYVSTMGLSRPLDKDETVLTFEYVSTADVDMLQLFFGPAYSEARSKRCGMVPVSAGWKTYSVNISDEIKKMSWGAASSVLRMDFGTKPGVGIILRHLRITSATSDPGWSSDNANPDLASTISLGLPVLDIATVDAEEPTCDRVSAPEGSIGAGITNATKVPGYVRRYEPDGLLSYDSGDYVDGESGMTLKIRGNTSAWQLRKPYKIKLQKKADLLCRGDKKYNDKNWVLLNDYDMMLRNGMWVNELVGLDWTPQCQYVNVRINGEYRGVYLLCEAVERNTDCRINVSKTGFIVELDAYWWNEGGAYVPSTLAPVWNYTFKYPDFEDMDNAAKSYVADVMMRYELSPSKGDYDELIDCESFAAWLIGHDILGTLDYGGSNMYFSKYDDTPSSKIRRPTMWDFDSSEQTKDAWCNSHLYYYDKLFGSNNNAFVRAYARYWQNTGSTVCDRMVERLTRFQESPEAVAYDASMVLTNLHWGLAVKMSQQCTGRSVKWYTGRQRWLKNAMLSYVHFLESGIDDIGTGSNAGIVVQGRKVFASNGGPFVVLNMAGCRVAVSNGEPVEIAGPGFYIVVVSGGCKKIVLK</sequence>
<keyword evidence="2" id="KW-1185">Reference proteome</keyword>
<organism evidence="1 2">
    <name type="scientific">Muribaculum caecicola</name>
    <dbReference type="NCBI Taxonomy" id="3038144"/>
    <lineage>
        <taxon>Bacteria</taxon>
        <taxon>Pseudomonadati</taxon>
        <taxon>Bacteroidota</taxon>
        <taxon>Bacteroidia</taxon>
        <taxon>Bacteroidales</taxon>
        <taxon>Muribaculaceae</taxon>
        <taxon>Muribaculum</taxon>
    </lineage>
</organism>
<comment type="caution">
    <text evidence="1">The sequence shown here is derived from an EMBL/GenBank/DDBJ whole genome shotgun (WGS) entry which is preliminary data.</text>
</comment>
<protein>
    <submittedName>
        <fullName evidence="1">Uncharacterized protein</fullName>
    </submittedName>
</protein>
<dbReference type="Proteomes" id="UP000305401">
    <property type="component" value="Unassembled WGS sequence"/>
</dbReference>
<evidence type="ECO:0000313" key="1">
    <source>
        <dbReference type="EMBL" id="THG51381.1"/>
    </source>
</evidence>
<dbReference type="EMBL" id="SSTG01000062">
    <property type="protein sequence ID" value="THG51381.1"/>
    <property type="molecule type" value="Genomic_DNA"/>
</dbReference>
<reference evidence="1" key="1">
    <citation type="submission" date="2019-04" db="EMBL/GenBank/DDBJ databases">
        <title>Microbes associate with the intestines of laboratory mice.</title>
        <authorList>
            <person name="Navarre W."/>
            <person name="Wong E."/>
            <person name="Huang K.C."/>
            <person name="Tropini C."/>
            <person name="Ng K."/>
            <person name="Yu B."/>
        </authorList>
    </citation>
    <scope>NUCLEOTIDE SEQUENCE</scope>
    <source>
        <strain evidence="1">NM86_A22</strain>
    </source>
</reference>
<evidence type="ECO:0000313" key="2">
    <source>
        <dbReference type="Proteomes" id="UP000305401"/>
    </source>
</evidence>
<name>A0AC61S6B4_9BACT</name>
<proteinExistence type="predicted"/>
<gene>
    <name evidence="1" type="ORF">E5990_06130</name>
</gene>